<sequence>MIYLIYKKSDIVENVPTYNKLETNLLASTLVFNNLSNRSHTVFKYMKSYNEALRCFEHYTCEIDGFVKSEINNETVYKPVASKTMKNSENKPMDIDNVWDGAKINIGFQCKLSDVNNVIFGFRYNSKMKLQHYDIPKIINGVEYRINKAFKRMEHTTTKIVRHYKRSQFLSLHNQHQL</sequence>
<protein>
    <submittedName>
        <fullName evidence="2">Uncharacterized protein</fullName>
    </submittedName>
</protein>
<dbReference type="Proteomes" id="UP000887580">
    <property type="component" value="Unplaced"/>
</dbReference>
<evidence type="ECO:0000313" key="1">
    <source>
        <dbReference type="Proteomes" id="UP000887580"/>
    </source>
</evidence>
<dbReference type="WBParaSite" id="PS1159_v2.g13335.t1">
    <property type="protein sequence ID" value="PS1159_v2.g13335.t1"/>
    <property type="gene ID" value="PS1159_v2.g13335"/>
</dbReference>
<evidence type="ECO:0000313" key="2">
    <source>
        <dbReference type="WBParaSite" id="PS1159_v2.g13335.t1"/>
    </source>
</evidence>
<organism evidence="1 2">
    <name type="scientific">Panagrolaimus sp. PS1159</name>
    <dbReference type="NCBI Taxonomy" id="55785"/>
    <lineage>
        <taxon>Eukaryota</taxon>
        <taxon>Metazoa</taxon>
        <taxon>Ecdysozoa</taxon>
        <taxon>Nematoda</taxon>
        <taxon>Chromadorea</taxon>
        <taxon>Rhabditida</taxon>
        <taxon>Tylenchina</taxon>
        <taxon>Panagrolaimomorpha</taxon>
        <taxon>Panagrolaimoidea</taxon>
        <taxon>Panagrolaimidae</taxon>
        <taxon>Panagrolaimus</taxon>
    </lineage>
</organism>
<proteinExistence type="predicted"/>
<name>A0AC35F357_9BILA</name>
<reference evidence="2" key="1">
    <citation type="submission" date="2022-11" db="UniProtKB">
        <authorList>
            <consortium name="WormBaseParasite"/>
        </authorList>
    </citation>
    <scope>IDENTIFICATION</scope>
</reference>
<accession>A0AC35F357</accession>